<dbReference type="PANTHER" id="PTHR31967:SF10">
    <property type="entry name" value="NUCLEOTIDE-DIPHOSPHO-SUGAR TRANSFERASE DOMAIN-CONTAINING PROTEIN"/>
    <property type="match status" value="1"/>
</dbReference>
<keyword evidence="2" id="KW-1133">Transmembrane helix</keyword>
<dbReference type="AlphaFoldDB" id="A0AAN8EZA5"/>
<keyword evidence="2" id="KW-0812">Transmembrane</keyword>
<feature type="transmembrane region" description="Helical" evidence="2">
    <location>
        <begin position="42"/>
        <end position="63"/>
    </location>
</feature>
<gene>
    <name evidence="4" type="ORF">GCK32_017505</name>
</gene>
<comment type="caution">
    <text evidence="4">The sequence shown here is derived from an EMBL/GenBank/DDBJ whole genome shotgun (WGS) entry which is preliminary data.</text>
</comment>
<feature type="region of interest" description="Disordered" evidence="1">
    <location>
        <begin position="1"/>
        <end position="33"/>
    </location>
</feature>
<dbReference type="PANTHER" id="PTHR31967">
    <property type="entry name" value="GROUNDHOG (HEDGEHOG-LIKE FAMILY)-RELATED"/>
    <property type="match status" value="1"/>
</dbReference>
<reference evidence="4 5" key="1">
    <citation type="submission" date="2019-10" db="EMBL/GenBank/DDBJ databases">
        <title>Assembly and Annotation for the nematode Trichostrongylus colubriformis.</title>
        <authorList>
            <person name="Martin J."/>
        </authorList>
    </citation>
    <scope>NUCLEOTIDE SEQUENCE [LARGE SCALE GENOMIC DNA]</scope>
    <source>
        <strain evidence="4">G859</strain>
        <tissue evidence="4">Whole worm</tissue>
    </source>
</reference>
<feature type="compositionally biased region" description="Low complexity" evidence="1">
    <location>
        <begin position="10"/>
        <end position="26"/>
    </location>
</feature>
<evidence type="ECO:0000256" key="1">
    <source>
        <dbReference type="SAM" id="MobiDB-lite"/>
    </source>
</evidence>
<dbReference type="Pfam" id="PF03407">
    <property type="entry name" value="Nucleotid_trans"/>
    <property type="match status" value="1"/>
</dbReference>
<dbReference type="Proteomes" id="UP001331761">
    <property type="component" value="Unassembled WGS sequence"/>
</dbReference>
<dbReference type="InterPro" id="IPR005069">
    <property type="entry name" value="Nucl-diP-sugar_transferase"/>
</dbReference>
<organism evidence="4 5">
    <name type="scientific">Trichostrongylus colubriformis</name>
    <name type="common">Black scour worm</name>
    <dbReference type="NCBI Taxonomy" id="6319"/>
    <lineage>
        <taxon>Eukaryota</taxon>
        <taxon>Metazoa</taxon>
        <taxon>Ecdysozoa</taxon>
        <taxon>Nematoda</taxon>
        <taxon>Chromadorea</taxon>
        <taxon>Rhabditida</taxon>
        <taxon>Rhabditina</taxon>
        <taxon>Rhabditomorpha</taxon>
        <taxon>Strongyloidea</taxon>
        <taxon>Trichostrongylidae</taxon>
        <taxon>Trichostrongylus</taxon>
    </lineage>
</organism>
<evidence type="ECO:0000313" key="4">
    <source>
        <dbReference type="EMBL" id="KAK5970035.1"/>
    </source>
</evidence>
<keyword evidence="5" id="KW-1185">Reference proteome</keyword>
<proteinExistence type="predicted"/>
<evidence type="ECO:0000259" key="3">
    <source>
        <dbReference type="Pfam" id="PF03407"/>
    </source>
</evidence>
<dbReference type="EMBL" id="WIXE01019413">
    <property type="protein sequence ID" value="KAK5970035.1"/>
    <property type="molecule type" value="Genomic_DNA"/>
</dbReference>
<name>A0AAN8EZA5_TRICO</name>
<evidence type="ECO:0000313" key="5">
    <source>
        <dbReference type="Proteomes" id="UP001331761"/>
    </source>
</evidence>
<accession>A0AAN8EZA5</accession>
<protein>
    <recommendedName>
        <fullName evidence="3">Nucleotide-diphospho-sugar transferase domain-containing protein</fullName>
    </recommendedName>
</protein>
<keyword evidence="2" id="KW-0472">Membrane</keyword>
<sequence>MGTELRCRDGAGAVSGTASPSSSSIHESSKPRNHRLSRTEKMILRVPVILFYAFWFLFGVLVLRKTQNAIAAVRYVKRHGHTVAQEIIENSREFEDLIHVLDEEFTRPPAFLLLNQYALNMTYNFLCNTASLPGVHERLIFVTLDTVARDELRRTWPGIRIFHWPTPSLYKPFSFAEGPYQTIYLLRANLAVSLLRRGKSFWMMQQDTFWRKNLFEVGFEDDMSYDAIFDQLGVNEKSMRTNWVNGEFFRMKSVSDLDGGSKLMQLGKFGFHFVDKNGTCDHSKVQQARERMETGEVEVRRNFPSWGRLQFKAYWYIVDYILWTPYIGPLLKPYLPLVGYILMITL</sequence>
<evidence type="ECO:0000256" key="2">
    <source>
        <dbReference type="SAM" id="Phobius"/>
    </source>
</evidence>
<feature type="domain" description="Nucleotide-diphospho-sugar transferase" evidence="3">
    <location>
        <begin position="135"/>
        <end position="253"/>
    </location>
</feature>